<gene>
    <name evidence="9" type="ORF">SAMN05216223_10640</name>
</gene>
<dbReference type="InterPro" id="IPR029018">
    <property type="entry name" value="Hex-like_dom2"/>
</dbReference>
<name>A0A1H6AYB0_9ACTN</name>
<dbReference type="GO" id="GO:0005975">
    <property type="term" value="P:carbohydrate metabolic process"/>
    <property type="evidence" value="ECO:0007669"/>
    <property type="project" value="InterPro"/>
</dbReference>
<dbReference type="Pfam" id="PF02838">
    <property type="entry name" value="Glyco_hydro_20b"/>
    <property type="match status" value="1"/>
</dbReference>
<proteinExistence type="inferred from homology"/>
<dbReference type="GO" id="GO:0016020">
    <property type="term" value="C:membrane"/>
    <property type="evidence" value="ECO:0007669"/>
    <property type="project" value="TreeGrafter"/>
</dbReference>
<evidence type="ECO:0000313" key="10">
    <source>
        <dbReference type="Proteomes" id="UP000236754"/>
    </source>
</evidence>
<dbReference type="PANTHER" id="PTHR22600:SF57">
    <property type="entry name" value="BETA-N-ACETYLHEXOSAMINIDASE"/>
    <property type="match status" value="1"/>
</dbReference>
<dbReference type="InterPro" id="IPR015883">
    <property type="entry name" value="Glyco_hydro_20_cat"/>
</dbReference>
<dbReference type="InterPro" id="IPR025705">
    <property type="entry name" value="Beta_hexosaminidase_sua/sub"/>
</dbReference>
<evidence type="ECO:0000259" key="7">
    <source>
        <dbReference type="Pfam" id="PF00728"/>
    </source>
</evidence>
<dbReference type="GO" id="GO:0030203">
    <property type="term" value="P:glycosaminoglycan metabolic process"/>
    <property type="evidence" value="ECO:0007669"/>
    <property type="project" value="TreeGrafter"/>
</dbReference>
<evidence type="ECO:0000256" key="5">
    <source>
        <dbReference type="ARBA" id="ARBA00023295"/>
    </source>
</evidence>
<reference evidence="9 10" key="1">
    <citation type="submission" date="2016-10" db="EMBL/GenBank/DDBJ databases">
        <authorList>
            <person name="de Groot N.N."/>
        </authorList>
    </citation>
    <scope>NUCLEOTIDE SEQUENCE [LARGE SCALE GENOMIC DNA]</scope>
    <source>
        <strain evidence="9 10">CGMCC 4.2023</strain>
    </source>
</reference>
<dbReference type="SUPFAM" id="SSF51445">
    <property type="entry name" value="(Trans)glycosidases"/>
    <property type="match status" value="1"/>
</dbReference>
<keyword evidence="5" id="KW-0326">Glycosidase</keyword>
<dbReference type="RefSeq" id="WP_103886346.1">
    <property type="nucleotide sequence ID" value="NZ_FNVU01000006.1"/>
</dbReference>
<evidence type="ECO:0000313" key="9">
    <source>
        <dbReference type="EMBL" id="SEG53075.1"/>
    </source>
</evidence>
<dbReference type="InterPro" id="IPR015882">
    <property type="entry name" value="HEX_bac_N"/>
</dbReference>
<comment type="catalytic activity">
    <reaction evidence="1">
        <text>Hydrolysis of terminal non-reducing N-acetyl-D-hexosamine residues in N-acetyl-beta-D-hexosaminides.</text>
        <dbReference type="EC" id="3.2.1.52"/>
    </reaction>
</comment>
<dbReference type="Gene3D" id="3.30.379.10">
    <property type="entry name" value="Chitobiase/beta-hexosaminidase domain 2-like"/>
    <property type="match status" value="1"/>
</dbReference>
<feature type="domain" description="Beta-hexosaminidase bacterial type N-terminal" evidence="8">
    <location>
        <begin position="12"/>
        <end position="130"/>
    </location>
</feature>
<dbReference type="AlphaFoldDB" id="A0A1H6AYB0"/>
<evidence type="ECO:0000256" key="4">
    <source>
        <dbReference type="ARBA" id="ARBA00022801"/>
    </source>
</evidence>
<feature type="domain" description="Glycoside hydrolase family 20 catalytic" evidence="7">
    <location>
        <begin position="137"/>
        <end position="445"/>
    </location>
</feature>
<keyword evidence="4 9" id="KW-0378">Hydrolase</keyword>
<comment type="similarity">
    <text evidence="2">Belongs to the glycosyl hydrolase 20 family.</text>
</comment>
<dbReference type="InterPro" id="IPR017853">
    <property type="entry name" value="GH"/>
</dbReference>
<dbReference type="PRINTS" id="PR00738">
    <property type="entry name" value="GLHYDRLASE20"/>
</dbReference>
<dbReference type="Proteomes" id="UP000236754">
    <property type="component" value="Unassembled WGS sequence"/>
</dbReference>
<evidence type="ECO:0000259" key="8">
    <source>
        <dbReference type="Pfam" id="PF02838"/>
    </source>
</evidence>
<evidence type="ECO:0000256" key="6">
    <source>
        <dbReference type="PIRSR" id="PIRSR625705-1"/>
    </source>
</evidence>
<evidence type="ECO:0000256" key="2">
    <source>
        <dbReference type="ARBA" id="ARBA00006285"/>
    </source>
</evidence>
<keyword evidence="10" id="KW-1185">Reference proteome</keyword>
<dbReference type="EMBL" id="FNVU01000006">
    <property type="protein sequence ID" value="SEG53075.1"/>
    <property type="molecule type" value="Genomic_DNA"/>
</dbReference>
<dbReference type="EC" id="3.2.1.52" evidence="3"/>
<dbReference type="SUPFAM" id="SSF55545">
    <property type="entry name" value="beta-N-acetylhexosaminidase-like domain"/>
    <property type="match status" value="1"/>
</dbReference>
<accession>A0A1H6AYB0</accession>
<dbReference type="OrthoDB" id="9763537at2"/>
<sequence>MTIGTVPDENAPLVVPALRQWIAQEGVLALAADARIEVTAETADEVARYRPELLRLTGARLTVSAGSAEPAPGHLSVRIEPQLPSEGYLFRISDGIDIAGGDRAGVAYGLQTLIQLLRRSRDLPKGHTLDYPAQRVRGAMLDLGRRYWSTGYLRDLLDDLEWRRYNRLHLHLTDWNAVRVRVDAADYRGIAAEESYGMADLQEIVRLGRTHHIEVVPEIDLPSHATAFVRARPALAFPAGEHAMNSSEFGESPAGEGWTVDITRASNRRWLNGFVKAVADGLDCPSVHIGGDEWQDGEVLEGSPTLLEHARQLDPAYHAVDGLLEYLDEVRKLLAADGRETEIWSWWEGTSPRTTSPSRDMIIVAWSDSENEIDWFLHSGYRVISTPFDSHYITPLAYPGYAGDDRRARSVDPRWLYEQWEPRRHPLLLGYQYCVWADMTGDVDDAYFEWYSLRTRQVLADRLWGGARQDGVDAFLDLVDEIGPTPLGGGPGATRVAGRGPEVDFAVPVALAGVRFRPQPPDSGWVPPYDTGGLWAGDSLARLEQLRGATVEVRDSAGAPWRGALRLPLLPCGTWNLARLPEPVKVAAARLVDRDGRPVPATVAGVEWLADR</sequence>
<organism evidence="9 10">
    <name type="scientific">Actinacidiphila yanglinensis</name>
    <dbReference type="NCBI Taxonomy" id="310779"/>
    <lineage>
        <taxon>Bacteria</taxon>
        <taxon>Bacillati</taxon>
        <taxon>Actinomycetota</taxon>
        <taxon>Actinomycetes</taxon>
        <taxon>Kitasatosporales</taxon>
        <taxon>Streptomycetaceae</taxon>
        <taxon>Actinacidiphila</taxon>
    </lineage>
</organism>
<protein>
    <recommendedName>
        <fullName evidence="3">beta-N-acetylhexosaminidase</fullName>
        <ecNumber evidence="3">3.2.1.52</ecNumber>
    </recommendedName>
</protein>
<evidence type="ECO:0000256" key="3">
    <source>
        <dbReference type="ARBA" id="ARBA00012663"/>
    </source>
</evidence>
<dbReference type="PANTHER" id="PTHR22600">
    <property type="entry name" value="BETA-HEXOSAMINIDASE"/>
    <property type="match status" value="1"/>
</dbReference>
<dbReference type="GO" id="GO:0004563">
    <property type="term" value="F:beta-N-acetylhexosaminidase activity"/>
    <property type="evidence" value="ECO:0007669"/>
    <property type="project" value="UniProtKB-EC"/>
</dbReference>
<evidence type="ECO:0000256" key="1">
    <source>
        <dbReference type="ARBA" id="ARBA00001231"/>
    </source>
</evidence>
<dbReference type="Gene3D" id="3.20.20.80">
    <property type="entry name" value="Glycosidases"/>
    <property type="match status" value="1"/>
</dbReference>
<dbReference type="Pfam" id="PF00728">
    <property type="entry name" value="Glyco_hydro_20"/>
    <property type="match status" value="1"/>
</dbReference>
<feature type="active site" description="Proton donor" evidence="6">
    <location>
        <position position="293"/>
    </location>
</feature>